<dbReference type="AlphaFoldDB" id="A0A0S3F4K3"/>
<evidence type="ECO:0000256" key="1">
    <source>
        <dbReference type="SAM" id="Phobius"/>
    </source>
</evidence>
<keyword evidence="1" id="KW-0472">Membrane</keyword>
<organism evidence="2 3">
    <name type="scientific">Sphingobium baderi</name>
    <dbReference type="NCBI Taxonomy" id="1332080"/>
    <lineage>
        <taxon>Bacteria</taxon>
        <taxon>Pseudomonadati</taxon>
        <taxon>Pseudomonadota</taxon>
        <taxon>Alphaproteobacteria</taxon>
        <taxon>Sphingomonadales</taxon>
        <taxon>Sphingomonadaceae</taxon>
        <taxon>Sphingobium</taxon>
    </lineage>
</organism>
<proteinExistence type="predicted"/>
<name>A0A0S3F4K3_9SPHN</name>
<keyword evidence="1" id="KW-1133">Transmembrane helix</keyword>
<dbReference type="EMBL" id="CP013264">
    <property type="protein sequence ID" value="ALR22573.1"/>
    <property type="molecule type" value="Genomic_DNA"/>
</dbReference>
<dbReference type="KEGG" id="sbd:ATN00_11620"/>
<evidence type="ECO:0000313" key="2">
    <source>
        <dbReference type="EMBL" id="ALR22573.1"/>
    </source>
</evidence>
<feature type="transmembrane region" description="Helical" evidence="1">
    <location>
        <begin position="41"/>
        <end position="63"/>
    </location>
</feature>
<accession>A0A0S3F4K3</accession>
<dbReference type="Proteomes" id="UP000056968">
    <property type="component" value="Chromosome"/>
</dbReference>
<gene>
    <name evidence="2" type="ORF">ATN00_11620</name>
</gene>
<protein>
    <submittedName>
        <fullName evidence="2">Uncharacterized protein</fullName>
    </submittedName>
</protein>
<dbReference type="OrthoDB" id="8455145at2"/>
<sequence length="64" mass="6883">MYPRGYYFYAMQQQNKANPGRTDGEAKVAVRSDEPMADVGMFLRLGVVMALVIAAVATVTALAG</sequence>
<keyword evidence="3" id="KW-1185">Reference proteome</keyword>
<evidence type="ECO:0000313" key="3">
    <source>
        <dbReference type="Proteomes" id="UP000056968"/>
    </source>
</evidence>
<dbReference type="STRING" id="1332080.ATN00_11620"/>
<keyword evidence="1" id="KW-0812">Transmembrane</keyword>
<reference evidence="2 3" key="1">
    <citation type="submission" date="2015-11" db="EMBL/GenBank/DDBJ databases">
        <title>A Two-component Flavoprotein Monooxygenase System MeaXY Responsible for para-Hydroxylation of 2-Methyl-6-ethylaniline and 2,6-Diethylaniline in Sphingobium baderi DE-13.</title>
        <authorList>
            <person name="Cheng M."/>
            <person name="Meng Q."/>
            <person name="Yang Y."/>
            <person name="Chu C."/>
            <person name="Yan X."/>
            <person name="He J."/>
            <person name="Li S."/>
        </authorList>
    </citation>
    <scope>NUCLEOTIDE SEQUENCE [LARGE SCALE GENOMIC DNA]</scope>
    <source>
        <strain evidence="2 3">DE-13</strain>
    </source>
</reference>